<sequence length="37" mass="4204">MVLLVMQDVVLRHLLFSKPSRKWLQLREAEAAILAAG</sequence>
<reference evidence="1 2" key="1">
    <citation type="journal article" date="2014" name="Genome Announc.">
        <title>Genome Sequence of Afipia felis Strain 76713, Isolated in Hospital Water Using an Amoeba Co-Culture Procedure.</title>
        <authorList>
            <person name="Benamar S."/>
            <person name="La Scola B."/>
            <person name="Croce O."/>
        </authorList>
    </citation>
    <scope>NUCLEOTIDE SEQUENCE [LARGE SCALE GENOMIC DNA]</scope>
    <source>
        <strain evidence="1 2">76713</strain>
    </source>
</reference>
<evidence type="ECO:0000313" key="2">
    <source>
        <dbReference type="Proteomes" id="UP000035762"/>
    </source>
</evidence>
<proteinExistence type="predicted"/>
<name>A0A090N6P4_AFIFE</name>
<keyword evidence="2" id="KW-1185">Reference proteome</keyword>
<dbReference type="STRING" id="1035.BN961_00591"/>
<accession>A0A090N6P4</accession>
<gene>
    <name evidence="1" type="ORF">BN961_00591</name>
</gene>
<comment type="caution">
    <text evidence="1">The sequence shown here is derived from an EMBL/GenBank/DDBJ whole genome shotgun (WGS) entry which is preliminary data.</text>
</comment>
<protein>
    <submittedName>
        <fullName evidence="1">Uncharacterized protein</fullName>
    </submittedName>
</protein>
<organism evidence="1 2">
    <name type="scientific">Afipia felis</name>
    <name type="common">Cat scratch disease bacillus</name>
    <dbReference type="NCBI Taxonomy" id="1035"/>
    <lineage>
        <taxon>Bacteria</taxon>
        <taxon>Pseudomonadati</taxon>
        <taxon>Pseudomonadota</taxon>
        <taxon>Alphaproteobacteria</taxon>
        <taxon>Hyphomicrobiales</taxon>
        <taxon>Nitrobacteraceae</taxon>
        <taxon>Afipia</taxon>
    </lineage>
</organism>
<evidence type="ECO:0000313" key="1">
    <source>
        <dbReference type="EMBL" id="CEG07208.1"/>
    </source>
</evidence>
<dbReference type="Proteomes" id="UP000035762">
    <property type="component" value="Unassembled WGS sequence"/>
</dbReference>
<dbReference type="AlphaFoldDB" id="A0A090N6P4"/>
<dbReference type="EMBL" id="CCAZ020000001">
    <property type="protein sequence ID" value="CEG07208.1"/>
    <property type="molecule type" value="Genomic_DNA"/>
</dbReference>